<dbReference type="InterPro" id="IPR050389">
    <property type="entry name" value="LysR-type_TF"/>
</dbReference>
<accession>A0ABW2QW18</accession>
<reference evidence="7" key="1">
    <citation type="journal article" date="2019" name="Int. J. Syst. Evol. Microbiol.">
        <title>The Global Catalogue of Microorganisms (GCM) 10K type strain sequencing project: providing services to taxonomists for standard genome sequencing and annotation.</title>
        <authorList>
            <consortium name="The Broad Institute Genomics Platform"/>
            <consortium name="The Broad Institute Genome Sequencing Center for Infectious Disease"/>
            <person name="Wu L."/>
            <person name="Ma J."/>
        </authorList>
    </citation>
    <scope>NUCLEOTIDE SEQUENCE [LARGE SCALE GENOMIC DNA]</scope>
    <source>
        <strain evidence="7">CGMCC 1.12371</strain>
    </source>
</reference>
<comment type="similarity">
    <text evidence="1">Belongs to the LysR transcriptional regulatory family.</text>
</comment>
<evidence type="ECO:0000256" key="1">
    <source>
        <dbReference type="ARBA" id="ARBA00009437"/>
    </source>
</evidence>
<keyword evidence="3" id="KW-0238">DNA-binding</keyword>
<dbReference type="SUPFAM" id="SSF46785">
    <property type="entry name" value="Winged helix' DNA-binding domain"/>
    <property type="match status" value="1"/>
</dbReference>
<protein>
    <submittedName>
        <fullName evidence="6">LysR family transcriptional regulator</fullName>
    </submittedName>
</protein>
<dbReference type="Gene3D" id="1.10.10.10">
    <property type="entry name" value="Winged helix-like DNA-binding domain superfamily/Winged helix DNA-binding domain"/>
    <property type="match status" value="1"/>
</dbReference>
<dbReference type="RefSeq" id="WP_382202731.1">
    <property type="nucleotide sequence ID" value="NZ_JBHTCA010000044.1"/>
</dbReference>
<organism evidence="6 7">
    <name type="scientific">Hydrogenophaga atypica</name>
    <dbReference type="NCBI Taxonomy" id="249409"/>
    <lineage>
        <taxon>Bacteria</taxon>
        <taxon>Pseudomonadati</taxon>
        <taxon>Pseudomonadota</taxon>
        <taxon>Betaproteobacteria</taxon>
        <taxon>Burkholderiales</taxon>
        <taxon>Comamonadaceae</taxon>
        <taxon>Hydrogenophaga</taxon>
    </lineage>
</organism>
<keyword evidence="2" id="KW-0805">Transcription regulation</keyword>
<evidence type="ECO:0000313" key="6">
    <source>
        <dbReference type="EMBL" id="MFC7411720.1"/>
    </source>
</evidence>
<evidence type="ECO:0000259" key="5">
    <source>
        <dbReference type="PROSITE" id="PS50931"/>
    </source>
</evidence>
<dbReference type="PANTHER" id="PTHR30118">
    <property type="entry name" value="HTH-TYPE TRANSCRIPTIONAL REGULATOR LEUO-RELATED"/>
    <property type="match status" value="1"/>
</dbReference>
<dbReference type="InterPro" id="IPR036388">
    <property type="entry name" value="WH-like_DNA-bd_sf"/>
</dbReference>
<dbReference type="PROSITE" id="PS50931">
    <property type="entry name" value="HTH_LYSR"/>
    <property type="match status" value="1"/>
</dbReference>
<dbReference type="Pfam" id="PF00126">
    <property type="entry name" value="HTH_1"/>
    <property type="match status" value="1"/>
</dbReference>
<proteinExistence type="inferred from homology"/>
<sequence length="86" mass="9609">MNLHEEALILLVIFETLIETRSVSKANERLNLSQLSMSNALARLCKAFGDPMLVRVKNKMVPMANALRIAASVHEDLGSPRFQCNK</sequence>
<keyword evidence="4" id="KW-0804">Transcription</keyword>
<evidence type="ECO:0000256" key="3">
    <source>
        <dbReference type="ARBA" id="ARBA00023125"/>
    </source>
</evidence>
<dbReference type="InterPro" id="IPR000847">
    <property type="entry name" value="LysR_HTH_N"/>
</dbReference>
<name>A0ABW2QW18_9BURK</name>
<dbReference type="PANTHER" id="PTHR30118:SF15">
    <property type="entry name" value="TRANSCRIPTIONAL REGULATORY PROTEIN"/>
    <property type="match status" value="1"/>
</dbReference>
<dbReference type="Proteomes" id="UP001596501">
    <property type="component" value="Unassembled WGS sequence"/>
</dbReference>
<evidence type="ECO:0000313" key="7">
    <source>
        <dbReference type="Proteomes" id="UP001596501"/>
    </source>
</evidence>
<feature type="domain" description="HTH lysR-type" evidence="5">
    <location>
        <begin position="1"/>
        <end position="63"/>
    </location>
</feature>
<dbReference type="EMBL" id="JBHTCA010000044">
    <property type="protein sequence ID" value="MFC7411720.1"/>
    <property type="molecule type" value="Genomic_DNA"/>
</dbReference>
<comment type="caution">
    <text evidence="6">The sequence shown here is derived from an EMBL/GenBank/DDBJ whole genome shotgun (WGS) entry which is preliminary data.</text>
</comment>
<gene>
    <name evidence="6" type="ORF">ACFQPB_22960</name>
</gene>
<evidence type="ECO:0000256" key="4">
    <source>
        <dbReference type="ARBA" id="ARBA00023163"/>
    </source>
</evidence>
<dbReference type="InterPro" id="IPR036390">
    <property type="entry name" value="WH_DNA-bd_sf"/>
</dbReference>
<keyword evidence="7" id="KW-1185">Reference proteome</keyword>
<evidence type="ECO:0000256" key="2">
    <source>
        <dbReference type="ARBA" id="ARBA00023015"/>
    </source>
</evidence>